<dbReference type="Proteomes" id="UP000042997">
    <property type="component" value="Unassembled WGS sequence"/>
</dbReference>
<name>A0A098BGA7_9NOCA</name>
<dbReference type="EMBL" id="CCSD01000043">
    <property type="protein sequence ID" value="CDZ87749.1"/>
    <property type="molecule type" value="Genomic_DNA"/>
</dbReference>
<evidence type="ECO:0000313" key="2">
    <source>
        <dbReference type="Proteomes" id="UP000042997"/>
    </source>
</evidence>
<proteinExistence type="predicted"/>
<dbReference type="RefSeq" id="WP_026137884.1">
    <property type="nucleotide sequence ID" value="NZ_CP023714.1"/>
</dbReference>
<dbReference type="Pfam" id="PF03007">
    <property type="entry name" value="WS_DGAT_cat"/>
    <property type="match status" value="1"/>
</dbReference>
<dbReference type="GO" id="GO:0045017">
    <property type="term" value="P:glycerolipid biosynthetic process"/>
    <property type="evidence" value="ECO:0007669"/>
    <property type="project" value="InterPro"/>
</dbReference>
<dbReference type="OrthoDB" id="4370976at2"/>
<dbReference type="InterPro" id="IPR004255">
    <property type="entry name" value="O-acyltransferase_WSD1_N"/>
</dbReference>
<reference evidence="1 2" key="1">
    <citation type="journal article" date="2014" name="Genome Announc.">
        <title>Draft Genome Sequence of Propane- and Butane-Oxidizing Actinobacterium Rhodococcus ruber IEGM 231.</title>
        <authorList>
            <person name="Ivshina I.B."/>
            <person name="Kuyukina M.S."/>
            <person name="Krivoruchko A.V."/>
            <person name="Barbe V."/>
            <person name="Fischer C."/>
        </authorList>
    </citation>
    <scope>NUCLEOTIDE SEQUENCE [LARGE SCALE GENOMIC DNA]</scope>
</reference>
<protein>
    <submittedName>
        <fullName evidence="1">Uncharacterized protein</fullName>
    </submittedName>
</protein>
<dbReference type="AlphaFoldDB" id="A0A098BGA7"/>
<dbReference type="SUPFAM" id="SSF52777">
    <property type="entry name" value="CoA-dependent acyltransferases"/>
    <property type="match status" value="1"/>
</dbReference>
<dbReference type="GO" id="GO:0004144">
    <property type="term" value="F:diacylglycerol O-acyltransferase activity"/>
    <property type="evidence" value="ECO:0007669"/>
    <property type="project" value="InterPro"/>
</dbReference>
<dbReference type="eggNOG" id="COG1020">
    <property type="taxonomic scope" value="Bacteria"/>
</dbReference>
<accession>A0A098BGA7</accession>
<sequence length="438" mass="45830">MQLHPSDALRDWLDDRVRSDQFLLFCFEGEAGDPDTLVTELRHRASAVPELRLRAVPVPGRLDYPYWAAGLVGADRFVVHRLPDPSWPGVQRALGELLTDRLDITTSPWRVHLLAGVTGAPRCATTATVVVLQVSHAFADGMRASVLARALLSGTGPAADGTPTGPEAPSVPAMLLRAVARVPIQLGALLATGVRAGRAERDLADPAVPPAAPGCPLSAVNTDPGPGRAVRTIVCSATDLRTVGTVTVGALTAIASALGEFLGDFPADRLGAEVPVSVAPNGTARNSYRSAGVRLFAHVDDPRERAAAIAADLALRRRRLVHPAVDLRDRPFAHLPAPLLRFGLARADLGAVPRTVTGNTVVSSVYRGADDLVLGGAAVRFTAGFPGLSPVMGLTHGVHGIGDAVTLSITTSPQVIGLGELDRYESLLRGAVARLARA</sequence>
<evidence type="ECO:0000313" key="1">
    <source>
        <dbReference type="EMBL" id="CDZ87749.1"/>
    </source>
</evidence>
<organism evidence="1 2">
    <name type="scientific">Rhodococcus ruber</name>
    <dbReference type="NCBI Taxonomy" id="1830"/>
    <lineage>
        <taxon>Bacteria</taxon>
        <taxon>Bacillati</taxon>
        <taxon>Actinomycetota</taxon>
        <taxon>Actinomycetes</taxon>
        <taxon>Mycobacteriales</taxon>
        <taxon>Nocardiaceae</taxon>
        <taxon>Rhodococcus</taxon>
    </lineage>
</organism>
<gene>
    <name evidence="1" type="ORF">RHRU231_330206</name>
</gene>